<reference evidence="1 2" key="1">
    <citation type="submission" date="2018-01" db="EMBL/GenBank/DDBJ databases">
        <title>Complete genome sequence of Bacteriovorax stolpii DSM12778.</title>
        <authorList>
            <person name="Tang B."/>
            <person name="Chang J."/>
        </authorList>
    </citation>
    <scope>NUCLEOTIDE SEQUENCE [LARGE SCALE GENOMIC DNA]</scope>
    <source>
        <strain evidence="1 2">DSM 12778</strain>
    </source>
</reference>
<sequence length="88" mass="9570">MKPLVAKVNAPNARDKFKHCSVSCMLTLRCGTLDAYSAGLLKELLDMMGMGNPETADIRANVAGITFAKKKEATNDEECMDLCGKLYP</sequence>
<name>A0A2K9NUR4_BACTC</name>
<dbReference type="Proteomes" id="UP000235584">
    <property type="component" value="Chromosome"/>
</dbReference>
<proteinExistence type="predicted"/>
<keyword evidence="2" id="KW-1185">Reference proteome</keyword>
<organism evidence="1 2">
    <name type="scientific">Bacteriovorax stolpii</name>
    <name type="common">Bdellovibrio stolpii</name>
    <dbReference type="NCBI Taxonomy" id="960"/>
    <lineage>
        <taxon>Bacteria</taxon>
        <taxon>Pseudomonadati</taxon>
        <taxon>Bdellovibrionota</taxon>
        <taxon>Bacteriovoracia</taxon>
        <taxon>Bacteriovoracales</taxon>
        <taxon>Bacteriovoracaceae</taxon>
        <taxon>Bacteriovorax</taxon>
    </lineage>
</organism>
<evidence type="ECO:0000313" key="2">
    <source>
        <dbReference type="Proteomes" id="UP000235584"/>
    </source>
</evidence>
<evidence type="ECO:0000313" key="1">
    <source>
        <dbReference type="EMBL" id="AUN99259.1"/>
    </source>
</evidence>
<protein>
    <submittedName>
        <fullName evidence="1">Uncharacterized protein</fullName>
    </submittedName>
</protein>
<dbReference type="EMBL" id="CP025704">
    <property type="protein sequence ID" value="AUN99259.1"/>
    <property type="molecule type" value="Genomic_DNA"/>
</dbReference>
<dbReference type="KEGG" id="bsto:C0V70_14325"/>
<dbReference type="AlphaFoldDB" id="A0A2K9NUR4"/>
<accession>A0A2K9NUR4</accession>
<gene>
    <name evidence="1" type="ORF">C0V70_14325</name>
</gene>